<dbReference type="GO" id="GO:0005102">
    <property type="term" value="F:signaling receptor binding"/>
    <property type="evidence" value="ECO:0007669"/>
    <property type="project" value="TreeGrafter"/>
</dbReference>
<reference evidence="7" key="1">
    <citation type="journal article" date="2018" name="PLoS ONE">
        <title>Chinook salmon (Oncorhynchus tshawytscha) genome and transcriptome.</title>
        <authorList>
            <person name="Christensen K.A."/>
            <person name="Leong J.S."/>
            <person name="Sakhrani D."/>
            <person name="Biagi C.A."/>
            <person name="Minkley D.R."/>
            <person name="Withler R.E."/>
            <person name="Rondeau E.B."/>
            <person name="Koop B.F."/>
            <person name="Devlin R.H."/>
        </authorList>
    </citation>
    <scope>NUCLEOTIDE SEQUENCE [LARGE SCALE GENOMIC DNA]</scope>
</reference>
<reference evidence="6" key="2">
    <citation type="submission" date="2025-08" db="UniProtKB">
        <authorList>
            <consortium name="Ensembl"/>
        </authorList>
    </citation>
    <scope>IDENTIFICATION</scope>
</reference>
<dbReference type="InterPro" id="IPR013783">
    <property type="entry name" value="Ig-like_fold"/>
</dbReference>
<keyword evidence="7" id="KW-1185">Reference proteome</keyword>
<proteinExistence type="predicted"/>
<keyword evidence="4" id="KW-1133">Transmembrane helix</keyword>
<evidence type="ECO:0000256" key="4">
    <source>
        <dbReference type="SAM" id="Phobius"/>
    </source>
</evidence>
<dbReference type="InterPro" id="IPR003599">
    <property type="entry name" value="Ig_sub"/>
</dbReference>
<sequence>MSAKIHLLAYSPAAGHWAFSHHIYDIRMEQTFLLVLQVVLWPTLAALFTVEVDSPFHVAEFGGVVTMGCRFQPGGQGPDLSVIWHRIWPPPVVEVYRLENRQEDLTSQNHQYRGRVRLVTEEMTNGWAKLEVSMLRINDSGTYQCLVEMAGADYKQTTLTVKASYKTIVKSMKRRRGDEVELVCESEGYPLATMTWKDRSLGNIKSNDTTVRTPDQLFQVTSTITVKSSDKNNYTCALVEEGDVPKGPSARFDIPDEIDLPPAMHSKSKCDTLSIALGTSLTVAMVIAAAIFGYRRWRGRPGDPSTPSTNTLLAQQRWDLDPF</sequence>
<evidence type="ECO:0000256" key="2">
    <source>
        <dbReference type="ARBA" id="ARBA00023136"/>
    </source>
</evidence>
<comment type="subcellular location">
    <subcellularLocation>
        <location evidence="1">Membrane</location>
    </subcellularLocation>
</comment>
<dbReference type="Pfam" id="PF22705">
    <property type="entry name" value="C2-set_3"/>
    <property type="match status" value="1"/>
</dbReference>
<gene>
    <name evidence="6" type="primary">LOC112219871</name>
</gene>
<dbReference type="SUPFAM" id="SSF48726">
    <property type="entry name" value="Immunoglobulin"/>
    <property type="match status" value="2"/>
</dbReference>
<dbReference type="SMART" id="SM00409">
    <property type="entry name" value="IG"/>
    <property type="match status" value="2"/>
</dbReference>
<dbReference type="InterPro" id="IPR013106">
    <property type="entry name" value="Ig_V-set"/>
</dbReference>
<keyword evidence="4" id="KW-0812">Transmembrane</keyword>
<protein>
    <recommendedName>
        <fullName evidence="5">Ig-like domain-containing protein</fullName>
    </recommendedName>
</protein>
<evidence type="ECO:0000259" key="5">
    <source>
        <dbReference type="PROSITE" id="PS50835"/>
    </source>
</evidence>
<reference evidence="6" key="3">
    <citation type="submission" date="2025-09" db="UniProtKB">
        <authorList>
            <consortium name="Ensembl"/>
        </authorList>
    </citation>
    <scope>IDENTIFICATION</scope>
</reference>
<evidence type="ECO:0000313" key="7">
    <source>
        <dbReference type="Proteomes" id="UP000694402"/>
    </source>
</evidence>
<dbReference type="Pfam" id="PF07686">
    <property type="entry name" value="V-set"/>
    <property type="match status" value="1"/>
</dbReference>
<keyword evidence="3" id="KW-0393">Immunoglobulin domain</keyword>
<feature type="transmembrane region" description="Helical" evidence="4">
    <location>
        <begin position="273"/>
        <end position="294"/>
    </location>
</feature>
<keyword evidence="2 4" id="KW-0472">Membrane</keyword>
<dbReference type="Gene3D" id="2.60.40.10">
    <property type="entry name" value="Immunoglobulins"/>
    <property type="match status" value="2"/>
</dbReference>
<dbReference type="InterPro" id="IPR036179">
    <property type="entry name" value="Ig-like_dom_sf"/>
</dbReference>
<dbReference type="InterPro" id="IPR053896">
    <property type="entry name" value="BTN3A2-like_Ig-C"/>
</dbReference>
<dbReference type="GO" id="GO:0009897">
    <property type="term" value="C:external side of plasma membrane"/>
    <property type="evidence" value="ECO:0007669"/>
    <property type="project" value="TreeGrafter"/>
</dbReference>
<evidence type="ECO:0000256" key="3">
    <source>
        <dbReference type="ARBA" id="ARBA00023319"/>
    </source>
</evidence>
<dbReference type="InterPro" id="IPR007110">
    <property type="entry name" value="Ig-like_dom"/>
</dbReference>
<feature type="domain" description="Ig-like" evidence="5">
    <location>
        <begin position="163"/>
        <end position="236"/>
    </location>
</feature>
<dbReference type="PANTHER" id="PTHR24100">
    <property type="entry name" value="BUTYROPHILIN"/>
    <property type="match status" value="1"/>
</dbReference>
<organism evidence="6 7">
    <name type="scientific">Oncorhynchus tshawytscha</name>
    <name type="common">Chinook salmon</name>
    <name type="synonym">Salmo tshawytscha</name>
    <dbReference type="NCBI Taxonomy" id="74940"/>
    <lineage>
        <taxon>Eukaryota</taxon>
        <taxon>Metazoa</taxon>
        <taxon>Chordata</taxon>
        <taxon>Craniata</taxon>
        <taxon>Vertebrata</taxon>
        <taxon>Euteleostomi</taxon>
        <taxon>Actinopterygii</taxon>
        <taxon>Neopterygii</taxon>
        <taxon>Teleostei</taxon>
        <taxon>Protacanthopterygii</taxon>
        <taxon>Salmoniformes</taxon>
        <taxon>Salmonidae</taxon>
        <taxon>Salmoninae</taxon>
        <taxon>Oncorhynchus</taxon>
    </lineage>
</organism>
<dbReference type="GeneTree" id="ENSGT00940000161373"/>
<feature type="domain" description="Ig-like" evidence="5">
    <location>
        <begin position="42"/>
        <end position="160"/>
    </location>
</feature>
<dbReference type="AlphaFoldDB" id="A0AAZ3NQZ1"/>
<dbReference type="PROSITE" id="PS50835">
    <property type="entry name" value="IG_LIKE"/>
    <property type="match status" value="2"/>
</dbReference>
<evidence type="ECO:0000256" key="1">
    <source>
        <dbReference type="ARBA" id="ARBA00004370"/>
    </source>
</evidence>
<evidence type="ECO:0000313" key="6">
    <source>
        <dbReference type="Ensembl" id="ENSOTSP00005106099.1"/>
    </source>
</evidence>
<dbReference type="GO" id="GO:0001817">
    <property type="term" value="P:regulation of cytokine production"/>
    <property type="evidence" value="ECO:0007669"/>
    <property type="project" value="TreeGrafter"/>
</dbReference>
<dbReference type="GO" id="GO:0050852">
    <property type="term" value="P:T cell receptor signaling pathway"/>
    <property type="evidence" value="ECO:0007669"/>
    <property type="project" value="TreeGrafter"/>
</dbReference>
<name>A0AAZ3NQZ1_ONCTS</name>
<dbReference type="InterPro" id="IPR050504">
    <property type="entry name" value="IgSF_BTN/MOG"/>
</dbReference>
<accession>A0AAZ3NQZ1</accession>
<dbReference type="Proteomes" id="UP000694402">
    <property type="component" value="Unassembled WGS sequence"/>
</dbReference>
<dbReference type="Ensembl" id="ENSOTST00005130158.1">
    <property type="protein sequence ID" value="ENSOTSP00005106099.1"/>
    <property type="gene ID" value="ENSOTSG00005055095.1"/>
</dbReference>